<dbReference type="PANTHER" id="PTHR44086:SF10">
    <property type="entry name" value="THIOSULFATE SULFURTRANSFERASE_RHODANESE-LIKE DOMAIN-CONTAINING PROTEIN 3"/>
    <property type="match status" value="1"/>
</dbReference>
<evidence type="ECO:0000256" key="1">
    <source>
        <dbReference type="SAM" id="SignalP"/>
    </source>
</evidence>
<dbReference type="EMBL" id="NLAX01000010">
    <property type="protein sequence ID" value="PKS08855.1"/>
    <property type="molecule type" value="Genomic_DNA"/>
</dbReference>
<dbReference type="STRING" id="41688.A0A2N3N8U4"/>
<name>A0A2N3N8U4_9PEZI</name>
<keyword evidence="4" id="KW-1185">Reference proteome</keyword>
<dbReference type="Pfam" id="PF00581">
    <property type="entry name" value="Rhodanese"/>
    <property type="match status" value="1"/>
</dbReference>
<comment type="caution">
    <text evidence="3">The sequence shown here is derived from an EMBL/GenBank/DDBJ whole genome shotgun (WGS) entry which is preliminary data.</text>
</comment>
<gene>
    <name evidence="3" type="ORF">jhhlp_003466</name>
</gene>
<organism evidence="3 4">
    <name type="scientific">Lomentospora prolificans</name>
    <dbReference type="NCBI Taxonomy" id="41688"/>
    <lineage>
        <taxon>Eukaryota</taxon>
        <taxon>Fungi</taxon>
        <taxon>Dikarya</taxon>
        <taxon>Ascomycota</taxon>
        <taxon>Pezizomycotina</taxon>
        <taxon>Sordariomycetes</taxon>
        <taxon>Hypocreomycetidae</taxon>
        <taxon>Microascales</taxon>
        <taxon>Microascaceae</taxon>
        <taxon>Lomentospora</taxon>
    </lineage>
</organism>
<dbReference type="PANTHER" id="PTHR44086">
    <property type="entry name" value="THIOSULFATE SULFURTRANSFERASE RDL2, MITOCHONDRIAL-RELATED"/>
    <property type="match status" value="1"/>
</dbReference>
<feature type="domain" description="Rhodanese" evidence="2">
    <location>
        <begin position="19"/>
        <end position="106"/>
    </location>
</feature>
<evidence type="ECO:0000313" key="3">
    <source>
        <dbReference type="EMBL" id="PKS08855.1"/>
    </source>
</evidence>
<proteinExistence type="predicted"/>
<reference evidence="3 4" key="1">
    <citation type="journal article" date="2017" name="G3 (Bethesda)">
        <title>First Draft Genome Sequence of the Pathogenic Fungus Lomentospora prolificans (Formerly Scedosporium prolificans).</title>
        <authorList>
            <person name="Luo R."/>
            <person name="Zimin A."/>
            <person name="Workman R."/>
            <person name="Fan Y."/>
            <person name="Pertea G."/>
            <person name="Grossman N."/>
            <person name="Wear M.P."/>
            <person name="Jia B."/>
            <person name="Miller H."/>
            <person name="Casadevall A."/>
            <person name="Timp W."/>
            <person name="Zhang S.X."/>
            <person name="Salzberg S.L."/>
        </authorList>
    </citation>
    <scope>NUCLEOTIDE SEQUENCE [LARGE SCALE GENOMIC DNA]</scope>
    <source>
        <strain evidence="3 4">JHH-5317</strain>
    </source>
</reference>
<dbReference type="InterPro" id="IPR001763">
    <property type="entry name" value="Rhodanese-like_dom"/>
</dbReference>
<dbReference type="AlphaFoldDB" id="A0A2N3N8U4"/>
<sequence>MVTVYGLLLIFHLMLRSTGTIPGSLNIPISSHPNAFHLPAENFHHLFGFKKPETNGPDAPELVFFCKAGVRGRAAAQLAKNAGYSRVGDYPGSWLDWSAKGGKAERFEGEGEVWEGQGV</sequence>
<accession>A0A2N3N8U4</accession>
<evidence type="ECO:0000259" key="2">
    <source>
        <dbReference type="PROSITE" id="PS50206"/>
    </source>
</evidence>
<protein>
    <recommendedName>
        <fullName evidence="2">Rhodanese domain-containing protein</fullName>
    </recommendedName>
</protein>
<dbReference type="SMART" id="SM00450">
    <property type="entry name" value="RHOD"/>
    <property type="match status" value="1"/>
</dbReference>
<dbReference type="InterPro" id="IPR036873">
    <property type="entry name" value="Rhodanese-like_dom_sf"/>
</dbReference>
<dbReference type="FunCoup" id="A0A2N3N8U4">
    <property type="interactions" value="571"/>
</dbReference>
<dbReference type="SUPFAM" id="SSF52821">
    <property type="entry name" value="Rhodanese/Cell cycle control phosphatase"/>
    <property type="match status" value="1"/>
</dbReference>
<dbReference type="Gene3D" id="3.40.250.10">
    <property type="entry name" value="Rhodanese-like domain"/>
    <property type="match status" value="1"/>
</dbReference>
<dbReference type="OrthoDB" id="566238at2759"/>
<keyword evidence="1" id="KW-0732">Signal</keyword>
<feature type="chain" id="PRO_5014962893" description="Rhodanese domain-containing protein" evidence="1">
    <location>
        <begin position="20"/>
        <end position="119"/>
    </location>
</feature>
<dbReference type="InParanoid" id="A0A2N3N8U4"/>
<evidence type="ECO:0000313" key="4">
    <source>
        <dbReference type="Proteomes" id="UP000233524"/>
    </source>
</evidence>
<dbReference type="VEuPathDB" id="FungiDB:jhhlp_003466"/>
<dbReference type="GO" id="GO:0005739">
    <property type="term" value="C:mitochondrion"/>
    <property type="evidence" value="ECO:0007669"/>
    <property type="project" value="TreeGrafter"/>
</dbReference>
<dbReference type="GO" id="GO:0004792">
    <property type="term" value="F:thiosulfate-cyanide sulfurtransferase activity"/>
    <property type="evidence" value="ECO:0007669"/>
    <property type="project" value="TreeGrafter"/>
</dbReference>
<dbReference type="Proteomes" id="UP000233524">
    <property type="component" value="Unassembled WGS sequence"/>
</dbReference>
<dbReference type="PROSITE" id="PS50206">
    <property type="entry name" value="RHODANESE_3"/>
    <property type="match status" value="1"/>
</dbReference>
<feature type="signal peptide" evidence="1">
    <location>
        <begin position="1"/>
        <end position="19"/>
    </location>
</feature>